<sequence>MDQELVEKFIEVTGESEATARQYLSLADGNVETAISLMFESGQGPEPLHAPESEPEVRPPILPIQEVLVPSGPICSLPRLSTNVFDKFRDFAVETQRQEEEMTCKVGGVKQMSYCKSKRLEDLFRPPCNILFLGSFMEAREHAKSLNRWLLVNIQNPQEFACQILNRDVWSNQQIQEIVKDHFILWQVLSNSSDGNRYVHLYDVYEYPYLAVIDPRTGECMETYNHITVDILISVLNDMLSSHPSPECVTSNAKVCESVESKKWNNCTATTTTTTTTTTKEASVTNSFDCSSSSSNSNSSIAKAFKHTIDNLNESDSINDTTTIQSSSANMSVNTFHNITKKRRMNESDELNENNQEINLKGKLLCGLKSDSSKTKTDCTTPIRLCLRLPNGKKETVSMSATDTVEDFINTMESMGYAPTNHTYLVPFPKTNIGTLSPQIHLSNTILSPANTVFITKI</sequence>
<evidence type="ECO:0000313" key="2">
    <source>
        <dbReference type="EMBL" id="CAL7937240.1"/>
    </source>
</evidence>
<keyword evidence="3" id="KW-1185">Reference proteome</keyword>
<dbReference type="CDD" id="cd02958">
    <property type="entry name" value="UAS"/>
    <property type="match status" value="1"/>
</dbReference>
<dbReference type="Gene3D" id="3.40.30.10">
    <property type="entry name" value="Glutaredoxin"/>
    <property type="match status" value="1"/>
</dbReference>
<dbReference type="SMART" id="SM00594">
    <property type="entry name" value="UAS"/>
    <property type="match status" value="1"/>
</dbReference>
<evidence type="ECO:0000313" key="3">
    <source>
        <dbReference type="Proteomes" id="UP001642520"/>
    </source>
</evidence>
<dbReference type="Proteomes" id="UP001642520">
    <property type="component" value="Unassembled WGS sequence"/>
</dbReference>
<dbReference type="InterPro" id="IPR029071">
    <property type="entry name" value="Ubiquitin-like_domsf"/>
</dbReference>
<dbReference type="SUPFAM" id="SSF52833">
    <property type="entry name" value="Thioredoxin-like"/>
    <property type="match status" value="1"/>
</dbReference>
<dbReference type="SUPFAM" id="SSF54236">
    <property type="entry name" value="Ubiquitin-like"/>
    <property type="match status" value="1"/>
</dbReference>
<dbReference type="Pfam" id="PF13899">
    <property type="entry name" value="Thioredoxin_7"/>
    <property type="match status" value="1"/>
</dbReference>
<dbReference type="InterPro" id="IPR006577">
    <property type="entry name" value="UAS"/>
</dbReference>
<gene>
    <name evidence="2" type="ORF">XYLVIOL_LOCUS2596</name>
</gene>
<dbReference type="Gene3D" id="3.10.20.90">
    <property type="entry name" value="Phosphatidylinositol 3-kinase Catalytic Subunit, Chain A, domain 1"/>
    <property type="match status" value="1"/>
</dbReference>
<accession>A0ABP1N8C5</accession>
<dbReference type="PANTHER" id="PTHR23322">
    <property type="entry name" value="FAS-ASSOCIATED PROTEIN"/>
    <property type="match status" value="1"/>
</dbReference>
<protein>
    <recommendedName>
        <fullName evidence="1">UAS domain-containing protein</fullName>
    </recommendedName>
</protein>
<proteinExistence type="predicted"/>
<dbReference type="InterPro" id="IPR036249">
    <property type="entry name" value="Thioredoxin-like_sf"/>
</dbReference>
<organism evidence="2 3">
    <name type="scientific">Xylocopa violacea</name>
    <name type="common">Violet carpenter bee</name>
    <name type="synonym">Apis violacea</name>
    <dbReference type="NCBI Taxonomy" id="135666"/>
    <lineage>
        <taxon>Eukaryota</taxon>
        <taxon>Metazoa</taxon>
        <taxon>Ecdysozoa</taxon>
        <taxon>Arthropoda</taxon>
        <taxon>Hexapoda</taxon>
        <taxon>Insecta</taxon>
        <taxon>Pterygota</taxon>
        <taxon>Neoptera</taxon>
        <taxon>Endopterygota</taxon>
        <taxon>Hymenoptera</taxon>
        <taxon>Apocrita</taxon>
        <taxon>Aculeata</taxon>
        <taxon>Apoidea</taxon>
        <taxon>Anthophila</taxon>
        <taxon>Apidae</taxon>
        <taxon>Xylocopa</taxon>
        <taxon>Xylocopa</taxon>
    </lineage>
</organism>
<dbReference type="InterPro" id="IPR009060">
    <property type="entry name" value="UBA-like_sf"/>
</dbReference>
<dbReference type="EMBL" id="CAXAJV020001287">
    <property type="protein sequence ID" value="CAL7937240.1"/>
    <property type="molecule type" value="Genomic_DNA"/>
</dbReference>
<dbReference type="InterPro" id="IPR050730">
    <property type="entry name" value="UBX_domain-protein"/>
</dbReference>
<name>A0ABP1N8C5_XYLVO</name>
<dbReference type="Pfam" id="PF14555">
    <property type="entry name" value="UBA_4"/>
    <property type="match status" value="1"/>
</dbReference>
<dbReference type="SUPFAM" id="SSF46934">
    <property type="entry name" value="UBA-like"/>
    <property type="match status" value="1"/>
</dbReference>
<reference evidence="2 3" key="1">
    <citation type="submission" date="2024-08" db="EMBL/GenBank/DDBJ databases">
        <authorList>
            <person name="Will J Nash"/>
            <person name="Angela Man"/>
            <person name="Seanna McTaggart"/>
            <person name="Kendall Baker"/>
            <person name="Tom Barker"/>
            <person name="Leah Catchpole"/>
            <person name="Alex Durrant"/>
            <person name="Karim Gharbi"/>
            <person name="Naomi Irish"/>
            <person name="Gemy Kaithakottil"/>
            <person name="Debby Ku"/>
            <person name="Aaliyah Providence"/>
            <person name="Felix Shaw"/>
            <person name="David Swarbreck"/>
            <person name="Chris Watkins"/>
            <person name="Ann M. McCartney"/>
            <person name="Giulio Formenti"/>
            <person name="Alice Mouton"/>
            <person name="Noel Vella"/>
            <person name="Bjorn M von Reumont"/>
            <person name="Adriana Vella"/>
            <person name="Wilfried Haerty"/>
        </authorList>
    </citation>
    <scope>NUCLEOTIDE SEQUENCE [LARGE SCALE GENOMIC DNA]</scope>
</reference>
<feature type="domain" description="UAS" evidence="1">
    <location>
        <begin position="119"/>
        <end position="240"/>
    </location>
</feature>
<evidence type="ECO:0000259" key="1">
    <source>
        <dbReference type="SMART" id="SM00594"/>
    </source>
</evidence>
<dbReference type="PANTHER" id="PTHR23322:SF6">
    <property type="entry name" value="UBX DOMAIN-CONTAINING PROTEIN 7"/>
    <property type="match status" value="1"/>
</dbReference>
<dbReference type="Gene3D" id="1.10.8.10">
    <property type="entry name" value="DNA helicase RuvA subunit, C-terminal domain"/>
    <property type="match status" value="1"/>
</dbReference>
<comment type="caution">
    <text evidence="2">The sequence shown here is derived from an EMBL/GenBank/DDBJ whole genome shotgun (WGS) entry which is preliminary data.</text>
</comment>